<accession>A0A9K3Y8F4</accession>
<protein>
    <submittedName>
        <fullName evidence="2">Uncharacterized protein</fullName>
    </submittedName>
</protein>
<dbReference type="EMBL" id="AP003452">
    <property type="protein sequence ID" value="BAB92707.1"/>
    <property type="molecule type" value="Genomic_DNA"/>
</dbReference>
<dbReference type="Proteomes" id="UP000817658">
    <property type="component" value="Chromosome 1"/>
</dbReference>
<sequence>MDLEGRANDGPPWPTSQEGAPHRGAAQTSSEWWTPRRPTNRAGGGHMASGAVAPARPRRSNVRRGRRIDHTRMGGDAGNATEGDGESSICLAKAAAYGTPPRSQIRTRLEQEKCG</sequence>
<feature type="compositionally biased region" description="Basic residues" evidence="1">
    <location>
        <begin position="56"/>
        <end position="67"/>
    </location>
</feature>
<evidence type="ECO:0000256" key="1">
    <source>
        <dbReference type="SAM" id="MobiDB-lite"/>
    </source>
</evidence>
<feature type="region of interest" description="Disordered" evidence="1">
    <location>
        <begin position="1"/>
        <end position="85"/>
    </location>
</feature>
<organism evidence="2">
    <name type="scientific">Oryza sativa subsp. japonica</name>
    <name type="common">Rice</name>
    <dbReference type="NCBI Taxonomy" id="39947"/>
    <lineage>
        <taxon>Eukaryota</taxon>
        <taxon>Viridiplantae</taxon>
        <taxon>Streptophyta</taxon>
        <taxon>Embryophyta</taxon>
        <taxon>Tracheophyta</taxon>
        <taxon>Spermatophyta</taxon>
        <taxon>Magnoliopsida</taxon>
        <taxon>Liliopsida</taxon>
        <taxon>Poales</taxon>
        <taxon>Poaceae</taxon>
        <taxon>BOP clade</taxon>
        <taxon>Oryzoideae</taxon>
        <taxon>Oryzeae</taxon>
        <taxon>Oryzinae</taxon>
        <taxon>Oryza</taxon>
        <taxon>Oryza sativa</taxon>
    </lineage>
</organism>
<proteinExistence type="predicted"/>
<name>A0A9K3Y8F4_ORYSJ</name>
<gene>
    <name evidence="2" type="primary">P0478H03.29</name>
</gene>
<reference evidence="2" key="1">
    <citation type="journal article" date="2002" name="Nature">
        <title>The genome sequence and structure of rice chromosome 1.</title>
        <authorList>
            <person name="Sasaki T."/>
            <person name="Matsumoto T."/>
            <person name="Yamamoto K."/>
            <person name="Sakata K."/>
            <person name="Baba T."/>
            <person name="Katayose Y."/>
            <person name="Wu J."/>
            <person name="Niimura Y."/>
            <person name="Cheng Z."/>
            <person name="Nagamura Y."/>
            <person name="Antonio B.A."/>
            <person name="Kanamori H."/>
            <person name="Hosokawa S."/>
            <person name="Masukawa M."/>
            <person name="Arikawa K."/>
            <person name="Chiden Y."/>
            <person name="Hayashi M."/>
            <person name="Okamoto M."/>
            <person name="Ando T."/>
            <person name="Aoki H."/>
            <person name="Arita K."/>
            <person name="Hamada M."/>
            <person name="Harada C."/>
            <person name="Hijishita S."/>
            <person name="Honda M."/>
            <person name="Ichikawa Y."/>
            <person name="Idonuma A."/>
            <person name="Iijima M."/>
            <person name="Ikeda M."/>
            <person name="Ikeno M."/>
            <person name="Itoh S."/>
            <person name="Itoh T."/>
            <person name="Itoh Y."/>
            <person name="Itoh Y."/>
            <person name="Iwabuchi A."/>
            <person name="Kamiya K."/>
            <person name="Karasawa W."/>
            <person name="Katagiri S."/>
            <person name="Kikuta A."/>
            <person name="Kobayashi N."/>
            <person name="Kono I."/>
            <person name="Machita K."/>
            <person name="Maehara T."/>
            <person name="Mizuno H."/>
            <person name="Mizubayashi T."/>
            <person name="Mukai Y."/>
            <person name="Nagasaki H."/>
            <person name="Nakashima M."/>
            <person name="Nakama Y."/>
            <person name="Nakamichi Y."/>
            <person name="Nakamura M."/>
            <person name="Namiki N."/>
            <person name="Negishi M."/>
            <person name="Ohta I."/>
            <person name="Ono N."/>
            <person name="Saji S."/>
            <person name="Sakai K."/>
            <person name="Shibata M."/>
            <person name="Shimokawa T."/>
            <person name="Shomura A."/>
            <person name="Song J."/>
            <person name="Takazaki Y."/>
            <person name="Terasawa K."/>
            <person name="Tsuji K."/>
            <person name="Waki K."/>
            <person name="Yamagata H."/>
            <person name="Yamane H."/>
            <person name="Yoshiki S."/>
            <person name="Yoshihara R."/>
            <person name="Yukawa K."/>
            <person name="Zhong H."/>
            <person name="Iwama H."/>
            <person name="Endo T."/>
            <person name="Ito H."/>
            <person name="Hahn J.H."/>
            <person name="Kim H.I."/>
            <person name="Eun M.Y."/>
            <person name="Yano M."/>
            <person name="Jiang J."/>
            <person name="Gojobori T."/>
        </authorList>
    </citation>
    <scope>NUCLEOTIDE SEQUENCE [LARGE SCALE GENOMIC DNA]</scope>
</reference>
<dbReference type="AlphaFoldDB" id="A0A9K3Y8F4"/>
<evidence type="ECO:0000313" key="2">
    <source>
        <dbReference type="EMBL" id="BAB92707.1"/>
    </source>
</evidence>